<evidence type="ECO:0000313" key="2">
    <source>
        <dbReference type="EMBL" id="PLW58556.1"/>
    </source>
</evidence>
<accession>A0A2N5W8I3</accession>
<dbReference type="AlphaFoldDB" id="A0A2N5W8I3"/>
<dbReference type="SUPFAM" id="SSF53633">
    <property type="entry name" value="Carbamate kinase-like"/>
    <property type="match status" value="1"/>
</dbReference>
<protein>
    <submittedName>
        <fullName evidence="2">Uncharacterized protein</fullName>
    </submittedName>
</protein>
<feature type="region of interest" description="Disordered" evidence="1">
    <location>
        <begin position="194"/>
        <end position="226"/>
    </location>
</feature>
<dbReference type="EMBL" id="PGCJ01000002">
    <property type="protein sequence ID" value="PLW58556.1"/>
    <property type="molecule type" value="Genomic_DNA"/>
</dbReference>
<dbReference type="Proteomes" id="UP000235388">
    <property type="component" value="Unassembled WGS sequence"/>
</dbReference>
<evidence type="ECO:0000256" key="1">
    <source>
        <dbReference type="SAM" id="MobiDB-lite"/>
    </source>
</evidence>
<proteinExistence type="predicted"/>
<feature type="region of interest" description="Disordered" evidence="1">
    <location>
        <begin position="159"/>
        <end position="182"/>
    </location>
</feature>
<comment type="caution">
    <text evidence="2">The sequence shown here is derived from an EMBL/GenBank/DDBJ whole genome shotgun (WGS) entry which is preliminary data.</text>
</comment>
<dbReference type="InterPro" id="IPR036393">
    <property type="entry name" value="AceGlu_kinase-like_sf"/>
</dbReference>
<reference evidence="2 3" key="1">
    <citation type="submission" date="2017-11" db="EMBL/GenBank/DDBJ databases">
        <title>De novo assembly and phasing of dikaryotic genomes from two isolates of Puccinia coronata f. sp. avenae, the causal agent of oat crown rust.</title>
        <authorList>
            <person name="Miller M.E."/>
            <person name="Zhang Y."/>
            <person name="Omidvar V."/>
            <person name="Sperschneider J."/>
            <person name="Schwessinger B."/>
            <person name="Raley C."/>
            <person name="Palmer J.M."/>
            <person name="Garnica D."/>
            <person name="Upadhyaya N."/>
            <person name="Rathjen J."/>
            <person name="Taylor J.M."/>
            <person name="Park R.F."/>
            <person name="Dodds P.N."/>
            <person name="Hirsch C.D."/>
            <person name="Kianian S.F."/>
            <person name="Figueroa M."/>
        </authorList>
    </citation>
    <scope>NUCLEOTIDE SEQUENCE [LARGE SCALE GENOMIC DNA]</scope>
    <source>
        <strain evidence="2">12NC29</strain>
    </source>
</reference>
<evidence type="ECO:0000313" key="3">
    <source>
        <dbReference type="Proteomes" id="UP000235388"/>
    </source>
</evidence>
<dbReference type="Gene3D" id="3.40.1160.10">
    <property type="entry name" value="Acetylglutamate kinase-like"/>
    <property type="match status" value="1"/>
</dbReference>
<gene>
    <name evidence="2" type="ORF">PCANC_00150</name>
</gene>
<dbReference type="STRING" id="200324.A0A2N5W8I3"/>
<keyword evidence="3" id="KW-1185">Reference proteome</keyword>
<feature type="compositionally biased region" description="Polar residues" evidence="1">
    <location>
        <begin position="164"/>
        <end position="180"/>
    </location>
</feature>
<dbReference type="OrthoDB" id="4323675at2759"/>
<organism evidence="2 3">
    <name type="scientific">Puccinia coronata f. sp. avenae</name>
    <dbReference type="NCBI Taxonomy" id="200324"/>
    <lineage>
        <taxon>Eukaryota</taxon>
        <taxon>Fungi</taxon>
        <taxon>Dikarya</taxon>
        <taxon>Basidiomycota</taxon>
        <taxon>Pucciniomycotina</taxon>
        <taxon>Pucciniomycetes</taxon>
        <taxon>Pucciniales</taxon>
        <taxon>Pucciniaceae</taxon>
        <taxon>Puccinia</taxon>
    </lineage>
</organism>
<name>A0A2N5W8I3_9BASI</name>
<sequence length="267" mass="28531">MLSNSFGISTSSVSSPSSSRSGIPFISHELNFQPGVYPSQVSVLAVTPAFLKRLATSSALSYRSFRDAGPEDATIPTGIMITWRYATRGEHATAPRWVVQKYGGTSLGKFLHNVASQILPATLDAGHRVAIVCSARSGNTKSTGTTKLLLKVALEAVENPCPPSTHQHSPTAPNSQSNGPNPLLLSQILLRRGSPTPRLLSRTNSTINGFASPRLRKPPPHPASRTFLSTRQATSSLIECGGKLSFPPHSIRLSKSSSMTISRLPPR</sequence>